<dbReference type="InterPro" id="IPR041577">
    <property type="entry name" value="RT_RNaseH_2"/>
</dbReference>
<dbReference type="Pfam" id="PF01239">
    <property type="entry name" value="PPTA"/>
    <property type="match status" value="1"/>
</dbReference>
<dbReference type="EC" id="2.7.7.49" evidence="1"/>
<dbReference type="EMBL" id="PKPP01002352">
    <property type="protein sequence ID" value="PWA75809.1"/>
    <property type="molecule type" value="Genomic_DNA"/>
</dbReference>
<dbReference type="STRING" id="35608.A0A2U1NQL7"/>
<reference evidence="5 6" key="1">
    <citation type="journal article" date="2018" name="Mol. Plant">
        <title>The genome of Artemisia annua provides insight into the evolution of Asteraceae family and artemisinin biosynthesis.</title>
        <authorList>
            <person name="Shen Q."/>
            <person name="Zhang L."/>
            <person name="Liao Z."/>
            <person name="Wang S."/>
            <person name="Yan T."/>
            <person name="Shi P."/>
            <person name="Liu M."/>
            <person name="Fu X."/>
            <person name="Pan Q."/>
            <person name="Wang Y."/>
            <person name="Lv Z."/>
            <person name="Lu X."/>
            <person name="Zhang F."/>
            <person name="Jiang W."/>
            <person name="Ma Y."/>
            <person name="Chen M."/>
            <person name="Hao X."/>
            <person name="Li L."/>
            <person name="Tang Y."/>
            <person name="Lv G."/>
            <person name="Zhou Y."/>
            <person name="Sun X."/>
            <person name="Brodelius P.E."/>
            <person name="Rose J.K.C."/>
            <person name="Tang K."/>
        </authorList>
    </citation>
    <scope>NUCLEOTIDE SEQUENCE [LARGE SCALE GENOMIC DNA]</scope>
    <source>
        <strain evidence="6">cv. Huhao1</strain>
        <tissue evidence="5">Leaf</tissue>
    </source>
</reference>
<dbReference type="PROSITE" id="PS51147">
    <property type="entry name" value="PFTA"/>
    <property type="match status" value="1"/>
</dbReference>
<dbReference type="InterPro" id="IPR000588">
    <property type="entry name" value="Pept_A3A"/>
</dbReference>
<name>A0A2U1NQL7_ARTAN</name>
<evidence type="ECO:0000259" key="4">
    <source>
        <dbReference type="Pfam" id="PF17919"/>
    </source>
</evidence>
<dbReference type="InterPro" id="IPR051320">
    <property type="entry name" value="Viral_Replic_Matur_Polypro"/>
</dbReference>
<gene>
    <name evidence="5" type="ORF">CTI12_AA224790</name>
</gene>
<feature type="coiled-coil region" evidence="2">
    <location>
        <begin position="264"/>
        <end position="291"/>
    </location>
</feature>
<dbReference type="InterPro" id="IPR043128">
    <property type="entry name" value="Rev_trsase/Diguanyl_cyclase"/>
</dbReference>
<dbReference type="GO" id="GO:0006508">
    <property type="term" value="P:proteolysis"/>
    <property type="evidence" value="ECO:0007669"/>
    <property type="project" value="InterPro"/>
</dbReference>
<accession>A0A2U1NQL7</accession>
<evidence type="ECO:0000256" key="1">
    <source>
        <dbReference type="ARBA" id="ARBA00012493"/>
    </source>
</evidence>
<feature type="domain" description="Reverse transcriptase/retrotransposon-derived protein RNase H-like" evidence="4">
    <location>
        <begin position="404"/>
        <end position="486"/>
    </location>
</feature>
<protein>
    <recommendedName>
        <fullName evidence="1">RNA-directed DNA polymerase</fullName>
        <ecNumber evidence="1">2.7.7.49</ecNumber>
    </recommendedName>
</protein>
<dbReference type="GO" id="GO:0008318">
    <property type="term" value="F:protein prenyltransferase activity"/>
    <property type="evidence" value="ECO:0007669"/>
    <property type="project" value="InterPro"/>
</dbReference>
<dbReference type="PANTHER" id="PTHR33064:SF37">
    <property type="entry name" value="RIBONUCLEASE H"/>
    <property type="match status" value="1"/>
</dbReference>
<dbReference type="SUPFAM" id="SSF48439">
    <property type="entry name" value="Protein prenylyltransferase"/>
    <property type="match status" value="1"/>
</dbReference>
<keyword evidence="2" id="KW-0175">Coiled coil</keyword>
<evidence type="ECO:0000313" key="5">
    <source>
        <dbReference type="EMBL" id="PWA75809.1"/>
    </source>
</evidence>
<dbReference type="Pfam" id="PF17919">
    <property type="entry name" value="RT_RNaseH_2"/>
    <property type="match status" value="1"/>
</dbReference>
<dbReference type="AlphaFoldDB" id="A0A2U1NQL7"/>
<evidence type="ECO:0000256" key="2">
    <source>
        <dbReference type="SAM" id="Coils"/>
    </source>
</evidence>
<dbReference type="GO" id="GO:0004190">
    <property type="term" value="F:aspartic-type endopeptidase activity"/>
    <property type="evidence" value="ECO:0007669"/>
    <property type="project" value="InterPro"/>
</dbReference>
<dbReference type="InterPro" id="IPR043502">
    <property type="entry name" value="DNA/RNA_pol_sf"/>
</dbReference>
<dbReference type="SUPFAM" id="SSF56672">
    <property type="entry name" value="DNA/RNA polymerases"/>
    <property type="match status" value="1"/>
</dbReference>
<dbReference type="Pfam" id="PF02160">
    <property type="entry name" value="Peptidase_A3"/>
    <property type="match status" value="1"/>
</dbReference>
<dbReference type="InterPro" id="IPR002088">
    <property type="entry name" value="Prenyl_trans_a"/>
</dbReference>
<dbReference type="OrthoDB" id="1739280at2759"/>
<comment type="caution">
    <text evidence="5">The sequence shown here is derived from an EMBL/GenBank/DDBJ whole genome shotgun (WGS) entry which is preliminary data.</text>
</comment>
<dbReference type="Gene3D" id="1.25.40.120">
    <property type="entry name" value="Protein prenylyltransferase"/>
    <property type="match status" value="1"/>
</dbReference>
<organism evidence="5 6">
    <name type="scientific">Artemisia annua</name>
    <name type="common">Sweet wormwood</name>
    <dbReference type="NCBI Taxonomy" id="35608"/>
    <lineage>
        <taxon>Eukaryota</taxon>
        <taxon>Viridiplantae</taxon>
        <taxon>Streptophyta</taxon>
        <taxon>Embryophyta</taxon>
        <taxon>Tracheophyta</taxon>
        <taxon>Spermatophyta</taxon>
        <taxon>Magnoliopsida</taxon>
        <taxon>eudicotyledons</taxon>
        <taxon>Gunneridae</taxon>
        <taxon>Pentapetalae</taxon>
        <taxon>asterids</taxon>
        <taxon>campanulids</taxon>
        <taxon>Asterales</taxon>
        <taxon>Asteraceae</taxon>
        <taxon>Asteroideae</taxon>
        <taxon>Anthemideae</taxon>
        <taxon>Artemisiinae</taxon>
        <taxon>Artemisia</taxon>
    </lineage>
</organism>
<evidence type="ECO:0000259" key="3">
    <source>
        <dbReference type="Pfam" id="PF02160"/>
    </source>
</evidence>
<dbReference type="Proteomes" id="UP000245207">
    <property type="component" value="Unassembled WGS sequence"/>
</dbReference>
<dbReference type="GO" id="GO:0003964">
    <property type="term" value="F:RNA-directed DNA polymerase activity"/>
    <property type="evidence" value="ECO:0007669"/>
    <property type="project" value="UniProtKB-EC"/>
</dbReference>
<sequence>MSVSLLSLLSLKACEVVWQFIRLILEALNADLYEELEFIEHLATKNSKTYQLWWVAEKLGTEVASRELEFIKKIFSINAKNYHAWSHRQMTSRSSVYIPMGITYKDYKAEYFAAYIDSGAGLCVCKPECYPQEYHQDLETYRGISFSKEVLLLNRGIKTPWLLIGSYLIKGPTFYFYDAGTDVLLGQNFLERFNKVVFDIVAFQVLFKTPCHHLISVKRLNKAYGRNLPISFKRREKHDDIGYQGKPILERGKLLLKYQKDENLLDYQVNLRKLDNSIENIKERLNNCYTDNPLKFWDRNQIMAKLEMKDKDKEIRVKPMRYNPEDQKEFQLDGNGIELQSHILEKISSFPDKLIDKKHVQSFLGILNYASDFIQNLAELRKPFQKLLKKDKVFSFDKGLEGHVRKIKNLCKDLPKLQLPKEEDDLILETDASENNWSGVLKKINYDKERHKIGESICRYCSGTFSDTETRYHINEKELLAVMEKIVEDIEILLTRMDIMVKEMKDTASDMAELMDVMAVIPENMVEIKGIFKRQCLTIKANAGNYEIESIQIKDLIKGRKRKVDIPSSSSDEQMMDIKENEMEVKGSYSFRPQSDKTSSFEKIIQNPIIEDPIELQTLMMKELYSLFNTDTRFVDFKGIYPRINYLQGCNPDEIRYWYEFGAVNSVYLTPPNFPEISKMPMWLQSSLKECYQNNPMINYKDQLMLKFLSAGPDFHEEYRYPAYHFIQLVKAEDKERKMETFKKPFHGFYLEGIRIRRSIGLRIILQAMETTLKRDFRTYGGESLFSPIMIAPARRSPPRAITYLQQRMKRIERGVIRSSPDAQRRFCVQRNHQEEGGEICPACSKGKEITIIPDD</sequence>
<proteinExistence type="predicted"/>
<feature type="domain" description="Peptidase A3A" evidence="3">
    <location>
        <begin position="95"/>
        <end position="197"/>
    </location>
</feature>
<keyword evidence="6" id="KW-1185">Reference proteome</keyword>
<evidence type="ECO:0000313" key="6">
    <source>
        <dbReference type="Proteomes" id="UP000245207"/>
    </source>
</evidence>
<dbReference type="PANTHER" id="PTHR33064">
    <property type="entry name" value="POL PROTEIN"/>
    <property type="match status" value="1"/>
</dbReference>
<dbReference type="Gene3D" id="3.30.70.270">
    <property type="match status" value="1"/>
</dbReference>